<accession>A0A239MD71</accession>
<dbReference type="EMBL" id="FZON01000140">
    <property type="protein sequence ID" value="SNT40004.1"/>
    <property type="molecule type" value="Genomic_DNA"/>
</dbReference>
<proteinExistence type="predicted"/>
<sequence>METKHEKFLRLYGGRIERAESAIDLLGNLSSPNYEHTSAEAEEMVDRLRTAVDQVAESFGLIDMNNQNSFVIETETPKPIQEIDYSALELRVLGGAIPGRDRRDIREALRTLQDGNTAEGIKQLQKVICGWIVPDKIEGEAA</sequence>
<name>A0A239MD71_9RHOB</name>
<dbReference type="RefSeq" id="WP_089280557.1">
    <property type="nucleotide sequence ID" value="NZ_FZON01000140.1"/>
</dbReference>
<gene>
    <name evidence="1" type="ORF">SAMN04488078_11403</name>
</gene>
<reference evidence="1 2" key="1">
    <citation type="submission" date="2017-06" db="EMBL/GenBank/DDBJ databases">
        <authorList>
            <person name="Kim H.J."/>
            <person name="Triplett B.A."/>
        </authorList>
    </citation>
    <scope>NUCLEOTIDE SEQUENCE [LARGE SCALE GENOMIC DNA]</scope>
    <source>
        <strain evidence="1 2">DSM 11445</strain>
    </source>
</reference>
<dbReference type="Proteomes" id="UP000198440">
    <property type="component" value="Unassembled WGS sequence"/>
</dbReference>
<dbReference type="AlphaFoldDB" id="A0A239MD71"/>
<evidence type="ECO:0000313" key="1">
    <source>
        <dbReference type="EMBL" id="SNT40004.1"/>
    </source>
</evidence>
<protein>
    <submittedName>
        <fullName evidence="1">Uncharacterized protein</fullName>
    </submittedName>
</protein>
<evidence type="ECO:0000313" key="2">
    <source>
        <dbReference type="Proteomes" id="UP000198440"/>
    </source>
</evidence>
<organism evidence="1 2">
    <name type="scientific">Antarctobacter heliothermus</name>
    <dbReference type="NCBI Taxonomy" id="74033"/>
    <lineage>
        <taxon>Bacteria</taxon>
        <taxon>Pseudomonadati</taxon>
        <taxon>Pseudomonadota</taxon>
        <taxon>Alphaproteobacteria</taxon>
        <taxon>Rhodobacterales</taxon>
        <taxon>Roseobacteraceae</taxon>
        <taxon>Antarctobacter</taxon>
    </lineage>
</organism>
<dbReference type="OrthoDB" id="2291120at2"/>